<evidence type="ECO:0000313" key="2">
    <source>
        <dbReference type="Proteomes" id="UP000343317"/>
    </source>
</evidence>
<gene>
    <name evidence="1" type="ORF">PHO31112_04165</name>
</gene>
<organism evidence="1 2">
    <name type="scientific">Pandoraea horticolens</name>
    <dbReference type="NCBI Taxonomy" id="2508298"/>
    <lineage>
        <taxon>Bacteria</taxon>
        <taxon>Pseudomonadati</taxon>
        <taxon>Pseudomonadota</taxon>
        <taxon>Betaproteobacteria</taxon>
        <taxon>Burkholderiales</taxon>
        <taxon>Burkholderiaceae</taxon>
        <taxon>Pandoraea</taxon>
    </lineage>
</organism>
<proteinExistence type="predicted"/>
<evidence type="ECO:0000313" key="1">
    <source>
        <dbReference type="EMBL" id="VVE41357.1"/>
    </source>
</evidence>
<dbReference type="EMBL" id="CABPSM010000014">
    <property type="protein sequence ID" value="VVE41357.1"/>
    <property type="molecule type" value="Genomic_DNA"/>
</dbReference>
<accession>A0A5E4XYJ6</accession>
<dbReference type="AlphaFoldDB" id="A0A5E4XYJ6"/>
<sequence>MSLASVPARAAKLPHSLVTDHRVKQVPYDPNQVYEIVGTYGYNRPTSTKQAEDHG</sequence>
<name>A0A5E4XYJ6_9BURK</name>
<dbReference type="Proteomes" id="UP000343317">
    <property type="component" value="Unassembled WGS sequence"/>
</dbReference>
<protein>
    <submittedName>
        <fullName evidence="1">P-type conjugative transfer protein VirB9</fullName>
    </submittedName>
</protein>
<reference evidence="1 2" key="1">
    <citation type="submission" date="2019-08" db="EMBL/GenBank/DDBJ databases">
        <authorList>
            <person name="Peeters C."/>
        </authorList>
    </citation>
    <scope>NUCLEOTIDE SEQUENCE [LARGE SCALE GENOMIC DNA]</scope>
    <source>
        <strain evidence="1 2">LMG 31112</strain>
    </source>
</reference>
<keyword evidence="2" id="KW-1185">Reference proteome</keyword>